<feature type="transmembrane region" description="Helical" evidence="1">
    <location>
        <begin position="50"/>
        <end position="70"/>
    </location>
</feature>
<organism evidence="3 5">
    <name type="scientific">Helicobacter pullorum</name>
    <dbReference type="NCBI Taxonomy" id="35818"/>
    <lineage>
        <taxon>Bacteria</taxon>
        <taxon>Pseudomonadati</taxon>
        <taxon>Campylobacterota</taxon>
        <taxon>Epsilonproteobacteria</taxon>
        <taxon>Campylobacterales</taxon>
        <taxon>Helicobacteraceae</taxon>
        <taxon>Helicobacter</taxon>
    </lineage>
</organism>
<comment type="caution">
    <text evidence="3">The sequence shown here is derived from an EMBL/GenBank/DDBJ whole genome shotgun (WGS) entry which is preliminary data.</text>
</comment>
<dbReference type="STRING" id="35818.HPU229336_03380"/>
<reference evidence="4 5" key="1">
    <citation type="submission" date="2014-06" db="EMBL/GenBank/DDBJ databases">
        <title>Helicobacter pullorum isolates in fresh chicken meat - phenotypic and genotypic features.</title>
        <authorList>
            <person name="Borges V."/>
            <person name="Santos A."/>
            <person name="Correia C.B."/>
            <person name="Saraiva M."/>
            <person name="Menard A."/>
            <person name="Vieira L."/>
            <person name="Sampaio D.A."/>
            <person name="Gomes J.P."/>
            <person name="Oleastro M."/>
        </authorList>
    </citation>
    <scope>NUCLEOTIDE SEQUENCE [LARGE SCALE GENOMIC DNA]</scope>
    <source>
        <strain evidence="3 5">229334/12</strain>
        <strain evidence="2 4">229336/12</strain>
    </source>
</reference>
<dbReference type="GeneID" id="93196110"/>
<dbReference type="EMBL" id="JNOC01000044">
    <property type="protein sequence ID" value="KPH55378.1"/>
    <property type="molecule type" value="Genomic_DNA"/>
</dbReference>
<proteinExistence type="predicted"/>
<evidence type="ECO:0000313" key="5">
    <source>
        <dbReference type="Proteomes" id="UP000037997"/>
    </source>
</evidence>
<dbReference type="Proteomes" id="UP000037997">
    <property type="component" value="Unassembled WGS sequence"/>
</dbReference>
<dbReference type="RefSeq" id="WP_005022360.1">
    <property type="nucleotide sequence ID" value="NZ_CABKNZ010000041.1"/>
</dbReference>
<keyword evidence="1" id="KW-0472">Membrane</keyword>
<evidence type="ECO:0000313" key="3">
    <source>
        <dbReference type="EMBL" id="KPH55378.1"/>
    </source>
</evidence>
<sequence>MKIVLVILSFITFLFAEDKDSLEQGLKFSSENNQTFPFEMAKSPLESINFYQYSGVILVLIGLLILLWYIKKRLYYKEQKLSLVDFFKKKEANSIQIVSSFSLSMNAKLVVFEIYQKRYIVILSQNGATLVDKYSIKDFGELLEQEKQ</sequence>
<dbReference type="PATRIC" id="fig|35818.10.peg.697"/>
<evidence type="ECO:0000313" key="4">
    <source>
        <dbReference type="Proteomes" id="UP000037800"/>
    </source>
</evidence>
<evidence type="ECO:0000313" key="2">
    <source>
        <dbReference type="EMBL" id="KPH50358.1"/>
    </source>
</evidence>
<name>A0A0N0LT02_9HELI</name>
<evidence type="ECO:0000256" key="1">
    <source>
        <dbReference type="SAM" id="Phobius"/>
    </source>
</evidence>
<keyword evidence="1" id="KW-1133">Transmembrane helix</keyword>
<dbReference type="Proteomes" id="UP000037800">
    <property type="component" value="Unassembled WGS sequence"/>
</dbReference>
<keyword evidence="1" id="KW-0812">Transmembrane</keyword>
<dbReference type="EMBL" id="JNUR01000020">
    <property type="protein sequence ID" value="KPH50358.1"/>
    <property type="molecule type" value="Genomic_DNA"/>
</dbReference>
<dbReference type="AlphaFoldDB" id="A0A0N0LT02"/>
<gene>
    <name evidence="3" type="ORF">HPU229334_08905</name>
    <name evidence="2" type="ORF">HPU229336_03380</name>
</gene>
<accession>A0A0N0LT02</accession>
<protein>
    <submittedName>
        <fullName evidence="3">Uncharacterized protein</fullName>
    </submittedName>
</protein>